<organism evidence="3 4">
    <name type="scientific">Edaphochlamys debaryana</name>
    <dbReference type="NCBI Taxonomy" id="47281"/>
    <lineage>
        <taxon>Eukaryota</taxon>
        <taxon>Viridiplantae</taxon>
        <taxon>Chlorophyta</taxon>
        <taxon>core chlorophytes</taxon>
        <taxon>Chlorophyceae</taxon>
        <taxon>CS clade</taxon>
        <taxon>Chlamydomonadales</taxon>
        <taxon>Chlamydomonadales incertae sedis</taxon>
        <taxon>Edaphochlamys</taxon>
    </lineage>
</organism>
<protein>
    <submittedName>
        <fullName evidence="3">Uncharacterized protein</fullName>
    </submittedName>
</protein>
<keyword evidence="4" id="KW-1185">Reference proteome</keyword>
<keyword evidence="1" id="KW-0175">Coiled coil</keyword>
<gene>
    <name evidence="3" type="ORF">HYH03_013298</name>
</gene>
<evidence type="ECO:0000313" key="4">
    <source>
        <dbReference type="Proteomes" id="UP000612055"/>
    </source>
</evidence>
<feature type="compositionally biased region" description="Low complexity" evidence="2">
    <location>
        <begin position="236"/>
        <end position="247"/>
    </location>
</feature>
<sequence length="692" mass="72572">MRAAASLRAASFGGAAADLRGRAPALARSALAAAAPLTRRSRPSACAGVRCAATAGNEGAGAGIGEGSDSVPIATAAIAQAIAKAQLDALLASRAEGESLRRQLGEQQRLCAELQALVGEQRRLSGEQLAERLGALAEQLGGVAEKLQGHESRVLELLAEWGARAGLERDLKAQLQASEAQVASLRQQLGEQQAAMAGELDRARAQTEATAAAELSKAGPAKAVGTKPTARGVGSAAKPAAAKAPPAPAAATAPTVFEAATQAAADAVVKHLLRNIHTQEQLDPESYFVVAADVPPPDAGSQALAAGNTPSLSVWPLREVATEPADGVSGSVLYHRWARSMWSVEAAAVSPRLAKHARAAVLGALVPLLGEGMGAEWLTECKVVNRQTPAPGLTTTPPWARDPALAASMPVLKVTSPPSPVPGAAVPAARSPWPAAEAARQAEAQKAAEDAAELAARRLHSSDTSFLVFGPTFLNVHRLEGRLGGGLAFSSSRSLSTDWLTGCEVRSRDETLTNVPVMAITLTDMPDLKAGSWRAGVQARRQAELRSAAGTVLDLLARHLFTAEEAYLVFEDRDWELEDLMAEPGLRVFLLSGVDASSVTGGLRSVGATPSDTSDWLPSSQSLCLLERSREALLEELRPLLGEGMVADWVTLDLDIDWSRNTYQGWGRYVAEQDRVTRYPCRGVPVLRVRQV</sequence>
<feature type="region of interest" description="Disordered" evidence="2">
    <location>
        <begin position="219"/>
        <end position="247"/>
    </location>
</feature>
<evidence type="ECO:0000313" key="3">
    <source>
        <dbReference type="EMBL" id="KAG2488155.1"/>
    </source>
</evidence>
<accession>A0A836BTB5</accession>
<evidence type="ECO:0000256" key="2">
    <source>
        <dbReference type="SAM" id="MobiDB-lite"/>
    </source>
</evidence>
<reference evidence="3" key="1">
    <citation type="journal article" date="2020" name="bioRxiv">
        <title>Comparative genomics of Chlamydomonas.</title>
        <authorList>
            <person name="Craig R.J."/>
            <person name="Hasan A.R."/>
            <person name="Ness R.W."/>
            <person name="Keightley P.D."/>
        </authorList>
    </citation>
    <scope>NUCLEOTIDE SEQUENCE</scope>
    <source>
        <strain evidence="3">CCAP 11/70</strain>
    </source>
</reference>
<evidence type="ECO:0000256" key="1">
    <source>
        <dbReference type="SAM" id="Coils"/>
    </source>
</evidence>
<feature type="coiled-coil region" evidence="1">
    <location>
        <begin position="168"/>
        <end position="195"/>
    </location>
</feature>
<comment type="caution">
    <text evidence="3">The sequence shown here is derived from an EMBL/GenBank/DDBJ whole genome shotgun (WGS) entry which is preliminary data.</text>
</comment>
<dbReference type="Proteomes" id="UP000612055">
    <property type="component" value="Unassembled WGS sequence"/>
</dbReference>
<dbReference type="EMBL" id="JAEHOE010000087">
    <property type="protein sequence ID" value="KAG2488155.1"/>
    <property type="molecule type" value="Genomic_DNA"/>
</dbReference>
<name>A0A836BTB5_9CHLO</name>
<dbReference type="AlphaFoldDB" id="A0A836BTB5"/>
<proteinExistence type="predicted"/>